<evidence type="ECO:0000256" key="8">
    <source>
        <dbReference type="ARBA" id="ARBA00023288"/>
    </source>
</evidence>
<dbReference type="SUPFAM" id="SSF49503">
    <property type="entry name" value="Cupredoxins"/>
    <property type="match status" value="1"/>
</dbReference>
<evidence type="ECO:0000256" key="3">
    <source>
        <dbReference type="ARBA" id="ARBA00022622"/>
    </source>
</evidence>
<sequence>MAMMKSGFILVMSMMFIISSSSYGYKFNVGGKDGWAVKPSQCYSQWAQKNRFQINDTLYFKYNKGSDSVLVVNNQDYNSCNTNNPILKLDGGNSIFKFDRSGPFFFISGNVENCQKGEKLIVVVLSPNHNRKPRHGPSSSPSPADSPAENTPSNSSVDITPAMSPAHSGSTMLSGSIGVSVGVALVLGIFVF</sequence>
<dbReference type="PANTHER" id="PTHR33021">
    <property type="entry name" value="BLUE COPPER PROTEIN"/>
    <property type="match status" value="1"/>
</dbReference>
<dbReference type="Proteomes" id="UP001157006">
    <property type="component" value="Chromosome 1S"/>
</dbReference>
<feature type="compositionally biased region" description="Polar residues" evidence="10">
    <location>
        <begin position="149"/>
        <end position="158"/>
    </location>
</feature>
<keyword evidence="8" id="KW-0449">Lipoprotein</keyword>
<gene>
    <name evidence="14" type="ORF">VFH_I047040</name>
</gene>
<feature type="domain" description="Phytocyanin" evidence="13">
    <location>
        <begin position="25"/>
        <end position="126"/>
    </location>
</feature>
<feature type="transmembrane region" description="Helical" evidence="11">
    <location>
        <begin position="172"/>
        <end position="191"/>
    </location>
</feature>
<feature type="compositionally biased region" description="Low complexity" evidence="10">
    <location>
        <begin position="137"/>
        <end position="148"/>
    </location>
</feature>
<dbReference type="GO" id="GO:0098552">
    <property type="term" value="C:side of membrane"/>
    <property type="evidence" value="ECO:0007669"/>
    <property type="project" value="UniProtKB-KW"/>
</dbReference>
<dbReference type="InterPro" id="IPR041846">
    <property type="entry name" value="ENL_dom"/>
</dbReference>
<dbReference type="PANTHER" id="PTHR33021:SF185">
    <property type="entry name" value="EARLY NODULIN-LIKE PROTEIN 3-RELATED"/>
    <property type="match status" value="1"/>
</dbReference>
<feature type="signal peptide" evidence="12">
    <location>
        <begin position="1"/>
        <end position="24"/>
    </location>
</feature>
<proteinExistence type="inferred from homology"/>
<dbReference type="InterPro" id="IPR003245">
    <property type="entry name" value="Phytocyanin_dom"/>
</dbReference>
<keyword evidence="7" id="KW-0325">Glycoprotein</keyword>
<dbReference type="GO" id="GO:0005886">
    <property type="term" value="C:plasma membrane"/>
    <property type="evidence" value="ECO:0007669"/>
    <property type="project" value="UniProtKB-SubCell"/>
</dbReference>
<dbReference type="FunFam" id="2.60.40.420:FF:000010">
    <property type="entry name" value="Early nodulin-like protein 1"/>
    <property type="match status" value="1"/>
</dbReference>
<accession>A0AAV0Z243</accession>
<evidence type="ECO:0000256" key="5">
    <source>
        <dbReference type="ARBA" id="ARBA00023136"/>
    </source>
</evidence>
<dbReference type="PROSITE" id="PS51485">
    <property type="entry name" value="PHYTOCYANIN"/>
    <property type="match status" value="1"/>
</dbReference>
<keyword evidence="3" id="KW-0336">GPI-anchor</keyword>
<evidence type="ECO:0000256" key="2">
    <source>
        <dbReference type="ARBA" id="ARBA00022475"/>
    </source>
</evidence>
<dbReference type="AlphaFoldDB" id="A0AAV0Z243"/>
<dbReference type="Gene3D" id="2.60.40.420">
    <property type="entry name" value="Cupredoxins - blue copper proteins"/>
    <property type="match status" value="1"/>
</dbReference>
<comment type="similarity">
    <text evidence="9">Belongs to the early nodulin-like (ENODL) family.</text>
</comment>
<keyword evidence="5 11" id="KW-0472">Membrane</keyword>
<dbReference type="InterPro" id="IPR039391">
    <property type="entry name" value="Phytocyanin-like"/>
</dbReference>
<dbReference type="GO" id="GO:0009055">
    <property type="term" value="F:electron transfer activity"/>
    <property type="evidence" value="ECO:0007669"/>
    <property type="project" value="InterPro"/>
</dbReference>
<keyword evidence="6" id="KW-1015">Disulfide bond</keyword>
<keyword evidence="15" id="KW-1185">Reference proteome</keyword>
<organism evidence="14 15">
    <name type="scientific">Vicia faba</name>
    <name type="common">Broad bean</name>
    <name type="synonym">Faba vulgaris</name>
    <dbReference type="NCBI Taxonomy" id="3906"/>
    <lineage>
        <taxon>Eukaryota</taxon>
        <taxon>Viridiplantae</taxon>
        <taxon>Streptophyta</taxon>
        <taxon>Embryophyta</taxon>
        <taxon>Tracheophyta</taxon>
        <taxon>Spermatophyta</taxon>
        <taxon>Magnoliopsida</taxon>
        <taxon>eudicotyledons</taxon>
        <taxon>Gunneridae</taxon>
        <taxon>Pentapetalae</taxon>
        <taxon>rosids</taxon>
        <taxon>fabids</taxon>
        <taxon>Fabales</taxon>
        <taxon>Fabaceae</taxon>
        <taxon>Papilionoideae</taxon>
        <taxon>50 kb inversion clade</taxon>
        <taxon>NPAAA clade</taxon>
        <taxon>Hologalegina</taxon>
        <taxon>IRL clade</taxon>
        <taxon>Fabeae</taxon>
        <taxon>Vicia</taxon>
    </lineage>
</organism>
<protein>
    <recommendedName>
        <fullName evidence="13">Phytocyanin domain-containing protein</fullName>
    </recommendedName>
</protein>
<dbReference type="InterPro" id="IPR008972">
    <property type="entry name" value="Cupredoxin"/>
</dbReference>
<evidence type="ECO:0000313" key="15">
    <source>
        <dbReference type="Proteomes" id="UP001157006"/>
    </source>
</evidence>
<evidence type="ECO:0000256" key="11">
    <source>
        <dbReference type="SAM" id="Phobius"/>
    </source>
</evidence>
<keyword evidence="2" id="KW-1003">Cell membrane</keyword>
<dbReference type="CDD" id="cd11019">
    <property type="entry name" value="OsENODL1_like"/>
    <property type="match status" value="1"/>
</dbReference>
<dbReference type="Pfam" id="PF02298">
    <property type="entry name" value="Cu_bind_like"/>
    <property type="match status" value="1"/>
</dbReference>
<feature type="region of interest" description="Disordered" evidence="10">
    <location>
        <begin position="128"/>
        <end position="165"/>
    </location>
</feature>
<evidence type="ECO:0000256" key="9">
    <source>
        <dbReference type="ARBA" id="ARBA00035011"/>
    </source>
</evidence>
<keyword evidence="11" id="KW-0812">Transmembrane</keyword>
<evidence type="ECO:0000256" key="1">
    <source>
        <dbReference type="ARBA" id="ARBA00004609"/>
    </source>
</evidence>
<evidence type="ECO:0000256" key="4">
    <source>
        <dbReference type="ARBA" id="ARBA00022729"/>
    </source>
</evidence>
<evidence type="ECO:0000256" key="12">
    <source>
        <dbReference type="SAM" id="SignalP"/>
    </source>
</evidence>
<comment type="subcellular location">
    <subcellularLocation>
        <location evidence="1">Cell membrane</location>
        <topology evidence="1">Lipid-anchor</topology>
        <topology evidence="1">GPI-anchor</topology>
    </subcellularLocation>
</comment>
<evidence type="ECO:0000256" key="7">
    <source>
        <dbReference type="ARBA" id="ARBA00023180"/>
    </source>
</evidence>
<name>A0AAV0Z243_VICFA</name>
<evidence type="ECO:0000256" key="10">
    <source>
        <dbReference type="SAM" id="MobiDB-lite"/>
    </source>
</evidence>
<keyword evidence="11" id="KW-1133">Transmembrane helix</keyword>
<evidence type="ECO:0000256" key="6">
    <source>
        <dbReference type="ARBA" id="ARBA00023157"/>
    </source>
</evidence>
<evidence type="ECO:0000259" key="13">
    <source>
        <dbReference type="PROSITE" id="PS51485"/>
    </source>
</evidence>
<reference evidence="14 15" key="1">
    <citation type="submission" date="2023-01" db="EMBL/GenBank/DDBJ databases">
        <authorList>
            <person name="Kreplak J."/>
        </authorList>
    </citation>
    <scope>NUCLEOTIDE SEQUENCE [LARGE SCALE GENOMIC DNA]</scope>
</reference>
<dbReference type="EMBL" id="OX451735">
    <property type="protein sequence ID" value="CAI8592585.1"/>
    <property type="molecule type" value="Genomic_DNA"/>
</dbReference>
<keyword evidence="4 12" id="KW-0732">Signal</keyword>
<evidence type="ECO:0000313" key="14">
    <source>
        <dbReference type="EMBL" id="CAI8592585.1"/>
    </source>
</evidence>
<feature type="chain" id="PRO_5044021457" description="Phytocyanin domain-containing protein" evidence="12">
    <location>
        <begin position="25"/>
        <end position="192"/>
    </location>
</feature>